<dbReference type="SUPFAM" id="SSF55729">
    <property type="entry name" value="Acyl-CoA N-acyltransferases (Nat)"/>
    <property type="match status" value="1"/>
</dbReference>
<dbReference type="Proteomes" id="UP001642409">
    <property type="component" value="Unassembled WGS sequence"/>
</dbReference>
<dbReference type="Gene3D" id="3.40.630.30">
    <property type="match status" value="1"/>
</dbReference>
<proteinExistence type="predicted"/>
<protein>
    <submittedName>
        <fullName evidence="1">Uncharacterized protein</fullName>
    </submittedName>
</protein>
<reference evidence="2 3" key="2">
    <citation type="submission" date="2024-07" db="EMBL/GenBank/DDBJ databases">
        <authorList>
            <person name="Akdeniz Z."/>
        </authorList>
    </citation>
    <scope>NUCLEOTIDE SEQUENCE [LARGE SCALE GENOMIC DNA]</scope>
</reference>
<keyword evidence="3" id="KW-1185">Reference proteome</keyword>
<evidence type="ECO:0000313" key="1">
    <source>
        <dbReference type="EMBL" id="CAI9950819.1"/>
    </source>
</evidence>
<dbReference type="EMBL" id="CAXDID020000248">
    <property type="protein sequence ID" value="CAL6063994.1"/>
    <property type="molecule type" value="Genomic_DNA"/>
</dbReference>
<reference evidence="1" key="1">
    <citation type="submission" date="2023-06" db="EMBL/GenBank/DDBJ databases">
        <authorList>
            <person name="Kurt Z."/>
        </authorList>
    </citation>
    <scope>NUCLEOTIDE SEQUENCE</scope>
</reference>
<evidence type="ECO:0000313" key="2">
    <source>
        <dbReference type="EMBL" id="CAL6063994.1"/>
    </source>
</evidence>
<accession>A0AA86Q296</accession>
<dbReference type="EMBL" id="CATOUU010000818">
    <property type="protein sequence ID" value="CAI9950819.1"/>
    <property type="molecule type" value="Genomic_DNA"/>
</dbReference>
<comment type="caution">
    <text evidence="1">The sequence shown here is derived from an EMBL/GenBank/DDBJ whole genome shotgun (WGS) entry which is preliminary data.</text>
</comment>
<organism evidence="1">
    <name type="scientific">Hexamita inflata</name>
    <dbReference type="NCBI Taxonomy" id="28002"/>
    <lineage>
        <taxon>Eukaryota</taxon>
        <taxon>Metamonada</taxon>
        <taxon>Diplomonadida</taxon>
        <taxon>Hexamitidae</taxon>
        <taxon>Hexamitinae</taxon>
        <taxon>Hexamita</taxon>
    </lineage>
</organism>
<evidence type="ECO:0000313" key="3">
    <source>
        <dbReference type="Proteomes" id="UP001642409"/>
    </source>
</evidence>
<sequence length="401" mass="45675">MIHITPDELYSSIYKKVQANLALIQFQKEEENLIGLSCMHRTTHCVQNDEIVAFTSYIPTNMLSHVKHRPTYRYIQDLEASISYPLVQDQFNQFSECVLIPFIAFSEQYVRQSLYFASVQAIYKNLPLVIPTRACPYDFSLLRGVVSNNNYSVIFPRFLPQFILTEPSPAGPFANKTGTLLHPVQIETQIEISQAVLVIQDAFVNDPVYQLYCPNVQKRREMLKDMTVQLARDTGHRGTNFLYCEGGIFSVQRAQICILGSPPGTKDEFFGSELGYAKVMLKHLGMNYLNIENTFDKMHEECCGHLFKHYYVALLGTSDPGQGLGTVALQIPNDIVQQVTAEIYIDNSNERNLKFYGKEGFQIYGEYAITHKGKQVKAWGMRKNITYDNSGFLVKQYTGGK</sequence>
<gene>
    <name evidence="1" type="ORF">HINF_LOCUS38464</name>
    <name evidence="2" type="ORF">HINF_LOCUS51141</name>
</gene>
<name>A0AA86Q296_9EUKA</name>
<dbReference type="InterPro" id="IPR016181">
    <property type="entry name" value="Acyl_CoA_acyltransferase"/>
</dbReference>
<dbReference type="AlphaFoldDB" id="A0AA86Q296"/>